<dbReference type="VEuPathDB" id="MicrosporidiaDB:M153_5070002149"/>
<evidence type="ECO:0000313" key="4">
    <source>
        <dbReference type="Proteomes" id="UP000051530"/>
    </source>
</evidence>
<organism evidence="3 4">
    <name type="scientific">Pseudoloma neurophilia</name>
    <dbReference type="NCBI Taxonomy" id="146866"/>
    <lineage>
        <taxon>Eukaryota</taxon>
        <taxon>Fungi</taxon>
        <taxon>Fungi incertae sedis</taxon>
        <taxon>Microsporidia</taxon>
        <taxon>Pseudoloma</taxon>
    </lineage>
</organism>
<accession>A0A0R0M363</accession>
<protein>
    <submittedName>
        <fullName evidence="3">Inosine triphosphate pyrophosphatase</fullName>
    </submittedName>
</protein>
<gene>
    <name evidence="3" type="ORF">M153_5070002149</name>
</gene>
<dbReference type="InterPro" id="IPR029001">
    <property type="entry name" value="ITPase-like_fam"/>
</dbReference>
<comment type="caution">
    <text evidence="3">The sequence shown here is derived from an EMBL/GenBank/DDBJ whole genome shotgun (WGS) entry which is preliminary data.</text>
</comment>
<comment type="similarity">
    <text evidence="1">Belongs to the HAM1 NTPase family.</text>
</comment>
<evidence type="ECO:0000313" key="3">
    <source>
        <dbReference type="EMBL" id="KRH93871.1"/>
    </source>
</evidence>
<name>A0A0R0M363_9MICR</name>
<sequence length="188" mass="21461">MKLFFVTSNKNKFEEIKALLSIPMHHIKFEFPEIQGTAQEVIVHKLFKARKHLGKEFHEDDIILMDDSCMHLNGLYGFPGVYAKDFLKIGFDAILEIVTKVGKEVKMTCQLGLLYKNKTKIFVGTADGQIGSYDSQKMGSDFDSITFINKKRLSDLSINEKNLVSARGKACKSLQEFLMNESIYEHLE</sequence>
<evidence type="ECO:0000256" key="1">
    <source>
        <dbReference type="ARBA" id="ARBA00008023"/>
    </source>
</evidence>
<reference evidence="3 4" key="1">
    <citation type="submission" date="2015-07" db="EMBL/GenBank/DDBJ databases">
        <title>The genome of Pseudoloma neurophilia, a relevant intracellular parasite of the zebrafish.</title>
        <authorList>
            <person name="Ndikumana S."/>
            <person name="Pelin A."/>
            <person name="Sanders J."/>
            <person name="Corradi N."/>
        </authorList>
    </citation>
    <scope>NUCLEOTIDE SEQUENCE [LARGE SCALE GENOMIC DNA]</scope>
    <source>
        <strain evidence="3 4">MK1</strain>
    </source>
</reference>
<keyword evidence="2" id="KW-0378">Hydrolase</keyword>
<dbReference type="InterPro" id="IPR002637">
    <property type="entry name" value="RdgB/HAM1"/>
</dbReference>
<dbReference type="AlphaFoldDB" id="A0A0R0M363"/>
<dbReference type="GO" id="GO:0005737">
    <property type="term" value="C:cytoplasm"/>
    <property type="evidence" value="ECO:0007669"/>
    <property type="project" value="TreeGrafter"/>
</dbReference>
<dbReference type="GO" id="GO:0047429">
    <property type="term" value="F:nucleoside triphosphate diphosphatase activity"/>
    <property type="evidence" value="ECO:0007669"/>
    <property type="project" value="InterPro"/>
</dbReference>
<dbReference type="Gene3D" id="3.90.950.10">
    <property type="match status" value="1"/>
</dbReference>
<dbReference type="EMBL" id="LGUB01000191">
    <property type="protein sequence ID" value="KRH93871.1"/>
    <property type="molecule type" value="Genomic_DNA"/>
</dbReference>
<proteinExistence type="inferred from homology"/>
<evidence type="ECO:0000256" key="2">
    <source>
        <dbReference type="ARBA" id="ARBA00022801"/>
    </source>
</evidence>
<keyword evidence="4" id="KW-1185">Reference proteome</keyword>
<dbReference type="GO" id="GO:0009143">
    <property type="term" value="P:nucleoside triphosphate catabolic process"/>
    <property type="evidence" value="ECO:0007669"/>
    <property type="project" value="InterPro"/>
</dbReference>
<dbReference type="PANTHER" id="PTHR11067">
    <property type="entry name" value="INOSINE TRIPHOSPHATE PYROPHOSPHATASE/HAM1 PROTEIN"/>
    <property type="match status" value="1"/>
</dbReference>
<dbReference type="Proteomes" id="UP000051530">
    <property type="component" value="Unassembled WGS sequence"/>
</dbReference>
<dbReference type="PANTHER" id="PTHR11067:SF9">
    <property type="entry name" value="INOSINE TRIPHOSPHATE PYROPHOSPHATASE"/>
    <property type="match status" value="1"/>
</dbReference>
<dbReference type="SUPFAM" id="SSF52972">
    <property type="entry name" value="ITPase-like"/>
    <property type="match status" value="1"/>
</dbReference>
<dbReference type="Pfam" id="PF01725">
    <property type="entry name" value="Ham1p_like"/>
    <property type="match status" value="1"/>
</dbReference>
<dbReference type="OrthoDB" id="6288734at2759"/>